<dbReference type="PANTHER" id="PTHR31956">
    <property type="entry name" value="NON-SPECIFIC PHOSPHOLIPASE C4-RELATED"/>
    <property type="match status" value="1"/>
</dbReference>
<reference evidence="4 5" key="1">
    <citation type="journal article" date="2016" name="Mol. Biol. Evol.">
        <title>Comparative Genomics of Early-Diverging Mushroom-Forming Fungi Provides Insights into the Origins of Lignocellulose Decay Capabilities.</title>
        <authorList>
            <person name="Nagy L.G."/>
            <person name="Riley R."/>
            <person name="Tritt A."/>
            <person name="Adam C."/>
            <person name="Daum C."/>
            <person name="Floudas D."/>
            <person name="Sun H."/>
            <person name="Yadav J.S."/>
            <person name="Pangilinan J."/>
            <person name="Larsson K.H."/>
            <person name="Matsuura K."/>
            <person name="Barry K."/>
            <person name="Labutti K."/>
            <person name="Kuo R."/>
            <person name="Ohm R.A."/>
            <person name="Bhattacharya S.S."/>
            <person name="Shirouzu T."/>
            <person name="Yoshinaga Y."/>
            <person name="Martin F.M."/>
            <person name="Grigoriev I.V."/>
            <person name="Hibbett D.S."/>
        </authorList>
    </citation>
    <scope>NUCLEOTIDE SEQUENCE [LARGE SCALE GENOMIC DNA]</scope>
    <source>
        <strain evidence="4 5">TUFC12733</strain>
    </source>
</reference>
<name>A0A167K729_CALVF</name>
<keyword evidence="3" id="KW-0732">Signal</keyword>
<evidence type="ECO:0000313" key="5">
    <source>
        <dbReference type="Proteomes" id="UP000076738"/>
    </source>
</evidence>
<dbReference type="Pfam" id="PF04185">
    <property type="entry name" value="Phosphoesterase"/>
    <property type="match status" value="1"/>
</dbReference>
<accession>A0A167K729</accession>
<dbReference type="GO" id="GO:0009395">
    <property type="term" value="P:phospholipid catabolic process"/>
    <property type="evidence" value="ECO:0007669"/>
    <property type="project" value="TreeGrafter"/>
</dbReference>
<dbReference type="AlphaFoldDB" id="A0A167K729"/>
<dbReference type="InterPro" id="IPR007312">
    <property type="entry name" value="Phosphoesterase"/>
</dbReference>
<gene>
    <name evidence="4" type="ORF">CALVIDRAFT_484484</name>
</gene>
<evidence type="ECO:0008006" key="6">
    <source>
        <dbReference type="Google" id="ProtNLM"/>
    </source>
</evidence>
<dbReference type="PANTHER" id="PTHR31956:SF8">
    <property type="entry name" value="ACID PHOSPHATASE PHOA (AFU_ORTHOLOGUE AFUA_1G03570)"/>
    <property type="match status" value="1"/>
</dbReference>
<keyword evidence="5" id="KW-1185">Reference proteome</keyword>
<feature type="signal peptide" evidence="3">
    <location>
        <begin position="1"/>
        <end position="15"/>
    </location>
</feature>
<dbReference type="Gene3D" id="3.40.720.10">
    <property type="entry name" value="Alkaline Phosphatase, subunit A"/>
    <property type="match status" value="1"/>
</dbReference>
<dbReference type="InterPro" id="IPR017850">
    <property type="entry name" value="Alkaline_phosphatase_core_sf"/>
</dbReference>
<evidence type="ECO:0000313" key="4">
    <source>
        <dbReference type="EMBL" id="KZO94334.1"/>
    </source>
</evidence>
<proteinExistence type="predicted"/>
<dbReference type="Proteomes" id="UP000076738">
    <property type="component" value="Unassembled WGS sequence"/>
</dbReference>
<keyword evidence="1" id="KW-0378">Hydrolase</keyword>
<feature type="chain" id="PRO_5012904415" description="Phosphoesterase-domain-containing protein" evidence="3">
    <location>
        <begin position="16"/>
        <end position="456"/>
    </location>
</feature>
<dbReference type="GO" id="GO:0016788">
    <property type="term" value="F:hydrolase activity, acting on ester bonds"/>
    <property type="evidence" value="ECO:0007669"/>
    <property type="project" value="InterPro"/>
</dbReference>
<feature type="region of interest" description="Disordered" evidence="2">
    <location>
        <begin position="401"/>
        <end position="431"/>
    </location>
</feature>
<evidence type="ECO:0000256" key="2">
    <source>
        <dbReference type="SAM" id="MobiDB-lite"/>
    </source>
</evidence>
<evidence type="ECO:0000256" key="3">
    <source>
        <dbReference type="SAM" id="SignalP"/>
    </source>
</evidence>
<organism evidence="4 5">
    <name type="scientific">Calocera viscosa (strain TUFC12733)</name>
    <dbReference type="NCBI Taxonomy" id="1330018"/>
    <lineage>
        <taxon>Eukaryota</taxon>
        <taxon>Fungi</taxon>
        <taxon>Dikarya</taxon>
        <taxon>Basidiomycota</taxon>
        <taxon>Agaricomycotina</taxon>
        <taxon>Dacrymycetes</taxon>
        <taxon>Dacrymycetales</taxon>
        <taxon>Dacrymycetaceae</taxon>
        <taxon>Calocera</taxon>
    </lineage>
</organism>
<protein>
    <recommendedName>
        <fullName evidence="6">Phosphoesterase-domain-containing protein</fullName>
    </recommendedName>
</protein>
<sequence length="456" mass="48265">MAALLVLAAIPAVLAATAPAFAPAGLGPQFQSGNYTGASNGTLKNGPVVPGVAFDRFIQIWFENTDFAVANSSSVFQALAKQGILATNYVAVTHPSEPNYAAVVGGDFWGMGDDNLHYIPSNISTIADLLDQKNISWGSYQENMPYDGYPDYNYTQPNYLNSSAPPYTYYVRKHNPLILYDNIANVPARAERIRNFNDFAVDLGNNTLPQWSFITPNLVDDAHDTTVDFAGDFISYWLLPLLNNTNFNTNRTLIVLTFDENETYGEENFVWALFFGGAVPQSLWGTQDNTFYSHYSSLSSVEANWGLGNLGRGDVNKTMSNVYDFLLSAGINYTNVAVPNPPLTNLTTTIPGPENPTLYVPFLAPVNASGLGAGGGPTYIAPGTNLSLTAANAPAPVNLTALGEALPGSTPETTSTGSSSPSASPSGSGSASSAASVRIGAATLLMGVAAAIAFCL</sequence>
<dbReference type="EMBL" id="KV417295">
    <property type="protein sequence ID" value="KZO94334.1"/>
    <property type="molecule type" value="Genomic_DNA"/>
</dbReference>
<dbReference type="STRING" id="1330018.A0A167K729"/>
<feature type="compositionally biased region" description="Low complexity" evidence="2">
    <location>
        <begin position="407"/>
        <end position="431"/>
    </location>
</feature>
<dbReference type="OrthoDB" id="5135119at2759"/>
<evidence type="ECO:0000256" key="1">
    <source>
        <dbReference type="ARBA" id="ARBA00022801"/>
    </source>
</evidence>